<dbReference type="CDD" id="cd02440">
    <property type="entry name" value="AdoMet_MTases"/>
    <property type="match status" value="1"/>
</dbReference>
<keyword evidence="1" id="KW-0489">Methyltransferase</keyword>
<gene>
    <name evidence="1" type="ORF">RND15_27315</name>
</gene>
<reference evidence="1" key="1">
    <citation type="submission" date="2024-05" db="EMBL/GenBank/DDBJ databases">
        <title>30 novel species of actinomycetes from the DSMZ collection.</title>
        <authorList>
            <person name="Nouioui I."/>
        </authorList>
    </citation>
    <scope>NUCLEOTIDE SEQUENCE</scope>
    <source>
        <strain evidence="1">DSM 41529</strain>
    </source>
</reference>
<dbReference type="GO" id="GO:0032259">
    <property type="term" value="P:methylation"/>
    <property type="evidence" value="ECO:0007669"/>
    <property type="project" value="UniProtKB-KW"/>
</dbReference>
<evidence type="ECO:0000313" key="2">
    <source>
        <dbReference type="Proteomes" id="UP001180754"/>
    </source>
</evidence>
<dbReference type="Gene3D" id="3.40.50.150">
    <property type="entry name" value="Vaccinia Virus protein VP39"/>
    <property type="match status" value="1"/>
</dbReference>
<dbReference type="Proteomes" id="UP001180754">
    <property type="component" value="Unassembled WGS sequence"/>
</dbReference>
<dbReference type="InterPro" id="IPR006764">
    <property type="entry name" value="SAM_dep_MeTrfase_SAV2177_type"/>
</dbReference>
<dbReference type="GO" id="GO:0008168">
    <property type="term" value="F:methyltransferase activity"/>
    <property type="evidence" value="ECO:0007669"/>
    <property type="project" value="UniProtKB-KW"/>
</dbReference>
<dbReference type="RefSeq" id="WP_311726866.1">
    <property type="nucleotide sequence ID" value="NZ_JAVRFD010000014.1"/>
</dbReference>
<organism evidence="1 2">
    <name type="scientific">Streptomyces lonegramiae</name>
    <dbReference type="NCBI Taxonomy" id="3075524"/>
    <lineage>
        <taxon>Bacteria</taxon>
        <taxon>Bacillati</taxon>
        <taxon>Actinomycetota</taxon>
        <taxon>Actinomycetes</taxon>
        <taxon>Kitasatosporales</taxon>
        <taxon>Streptomycetaceae</taxon>
        <taxon>Streptomyces</taxon>
    </lineage>
</organism>
<keyword evidence="1" id="KW-0808">Transferase</keyword>
<dbReference type="SUPFAM" id="SSF53335">
    <property type="entry name" value="S-adenosyl-L-methionine-dependent methyltransferases"/>
    <property type="match status" value="1"/>
</dbReference>
<sequence length="270" mass="30038">MNPTNPMTPLNIDTTKPHSARMYDYYLGGKDHYQVDEEAAAHVMAVFPGVKTCARENRSFMHRATRWLAGEAGIRQFLDIGTGIPTAPNLHQVAQSVAPDARVVYADNDPIVLAYAQALLNGTPEGRTTYIQADVREPERILGAAELHETLDLSKPVALSMNALFHFIPDHDKPYDIVRQLMDPLPSGSYLILTHCTPDFAPETWARVVDVYRQGGIPAQVRSRNEVEVFFEGLELIEPGVAEPHLWRPDGERALDSADVSFWVGVARKP</sequence>
<dbReference type="PIRSF" id="PIRSF017393">
    <property type="entry name" value="MTase_SAV2177"/>
    <property type="match status" value="1"/>
</dbReference>
<protein>
    <submittedName>
        <fullName evidence="1">SAM-dependent methyltransferase</fullName>
    </submittedName>
</protein>
<dbReference type="Pfam" id="PF04672">
    <property type="entry name" value="Methyltransf_19"/>
    <property type="match status" value="1"/>
</dbReference>
<evidence type="ECO:0000313" key="1">
    <source>
        <dbReference type="EMBL" id="MDT0546392.1"/>
    </source>
</evidence>
<comment type="caution">
    <text evidence="1">The sequence shown here is derived from an EMBL/GenBank/DDBJ whole genome shotgun (WGS) entry which is preliminary data.</text>
</comment>
<dbReference type="InterPro" id="IPR029063">
    <property type="entry name" value="SAM-dependent_MTases_sf"/>
</dbReference>
<name>A0ABU2XLS1_9ACTN</name>
<accession>A0ABU2XLS1</accession>
<keyword evidence="2" id="KW-1185">Reference proteome</keyword>
<dbReference type="EMBL" id="JAVRFD010000014">
    <property type="protein sequence ID" value="MDT0546392.1"/>
    <property type="molecule type" value="Genomic_DNA"/>
</dbReference>
<proteinExistence type="predicted"/>